<evidence type="ECO:0000313" key="4">
    <source>
        <dbReference type="EMBL" id="EIT84908.1"/>
    </source>
</evidence>
<keyword evidence="3" id="KW-0694">RNA-binding</keyword>
<comment type="subcellular location">
    <subcellularLocation>
        <location evidence="3">Cytoplasm</location>
    </subcellularLocation>
</comment>
<organism evidence="4 5">
    <name type="scientific">Fictibacillus macauensis ZFHKF-1</name>
    <dbReference type="NCBI Taxonomy" id="1196324"/>
    <lineage>
        <taxon>Bacteria</taxon>
        <taxon>Bacillati</taxon>
        <taxon>Bacillota</taxon>
        <taxon>Bacilli</taxon>
        <taxon>Bacillales</taxon>
        <taxon>Fictibacillaceae</taxon>
        <taxon>Fictibacillus</taxon>
    </lineage>
</organism>
<feature type="binding site" evidence="3">
    <location>
        <position position="101"/>
    </location>
    <ligand>
        <name>ATP</name>
        <dbReference type="ChEBI" id="CHEBI:30616"/>
    </ligand>
</feature>
<accession>I8UDM4</accession>
<dbReference type="PANTHER" id="PTHR37825:SF1">
    <property type="entry name" value="TRNA(MET) CYTIDINE ACETATE LIGASE"/>
    <property type="match status" value="1"/>
</dbReference>
<dbReference type="EC" id="6.3.4.-" evidence="3"/>
<evidence type="ECO:0000313" key="5">
    <source>
        <dbReference type="Proteomes" id="UP000004080"/>
    </source>
</evidence>
<comment type="function">
    <text evidence="3">Catalyzes the formation of N(4)-acetylcytidine (ac(4)C) at the wobble position of elongator tRNA(Met), using acetate and ATP as substrates. First activates an acetate ion to form acetyladenylate (Ac-AMP) and then transfers the acetyl group to tRNA to form ac(4)C34.</text>
</comment>
<dbReference type="GO" id="GO:0006400">
    <property type="term" value="P:tRNA modification"/>
    <property type="evidence" value="ECO:0007669"/>
    <property type="project" value="UniProtKB-UniRule"/>
</dbReference>
<keyword evidence="5" id="KW-1185">Reference proteome</keyword>
<keyword evidence="3" id="KW-0547">Nucleotide-binding</keyword>
<comment type="catalytic activity">
    <reaction evidence="3">
        <text>cytidine(34) in elongator tRNA(Met) + acetate + ATP = N(4)-acetylcytidine(34) in elongator tRNA(Met) + AMP + diphosphate</text>
        <dbReference type="Rhea" id="RHEA:58144"/>
        <dbReference type="Rhea" id="RHEA-COMP:10693"/>
        <dbReference type="Rhea" id="RHEA-COMP:10694"/>
        <dbReference type="ChEBI" id="CHEBI:30089"/>
        <dbReference type="ChEBI" id="CHEBI:30616"/>
        <dbReference type="ChEBI" id="CHEBI:33019"/>
        <dbReference type="ChEBI" id="CHEBI:74900"/>
        <dbReference type="ChEBI" id="CHEBI:82748"/>
        <dbReference type="ChEBI" id="CHEBI:456215"/>
    </reaction>
</comment>
<dbReference type="RefSeq" id="WP_007202621.1">
    <property type="nucleotide sequence ID" value="NZ_AKKV01000028.1"/>
</dbReference>
<evidence type="ECO:0000256" key="2">
    <source>
        <dbReference type="ARBA" id="ARBA00022694"/>
    </source>
</evidence>
<dbReference type="GO" id="GO:0016879">
    <property type="term" value="F:ligase activity, forming carbon-nitrogen bonds"/>
    <property type="evidence" value="ECO:0007669"/>
    <property type="project" value="UniProtKB-UniRule"/>
</dbReference>
<name>I8UDM4_9BACL</name>
<dbReference type="GO" id="GO:0000049">
    <property type="term" value="F:tRNA binding"/>
    <property type="evidence" value="ECO:0007669"/>
    <property type="project" value="UniProtKB-KW"/>
</dbReference>
<proteinExistence type="inferred from homology"/>
<protein>
    <recommendedName>
        <fullName evidence="3">tRNA(Met) cytidine acetate ligase</fullName>
        <ecNumber evidence="3">6.3.4.-</ecNumber>
    </recommendedName>
</protein>
<dbReference type="PANTHER" id="PTHR37825">
    <property type="entry name" value="TRNA(MET) CYTIDINE ACETATE LIGASE"/>
    <property type="match status" value="1"/>
</dbReference>
<keyword evidence="2 3" id="KW-0819">tRNA processing</keyword>
<keyword evidence="3" id="KW-0820">tRNA-binding</keyword>
<keyword evidence="1 3" id="KW-0436">Ligase</keyword>
<feature type="binding site" evidence="3">
    <location>
        <begin position="7"/>
        <end position="20"/>
    </location>
    <ligand>
        <name>ATP</name>
        <dbReference type="ChEBI" id="CHEBI:30616"/>
    </ligand>
</feature>
<dbReference type="GO" id="GO:0005737">
    <property type="term" value="C:cytoplasm"/>
    <property type="evidence" value="ECO:0007669"/>
    <property type="project" value="UniProtKB-SubCell"/>
</dbReference>
<reference evidence="4 5" key="1">
    <citation type="journal article" date="2012" name="J. Bacteriol.">
        <title>Genome of Bacillus macauensis ZFHKF-1, a Long-Chain-Forming Bacterium.</title>
        <authorList>
            <person name="Cai L."/>
            <person name="Zhang T."/>
        </authorList>
    </citation>
    <scope>NUCLEOTIDE SEQUENCE [LARGE SCALE GENOMIC DNA]</scope>
    <source>
        <strain evidence="4 5">ZFHKF-1</strain>
    </source>
</reference>
<dbReference type="EMBL" id="AKKV01000028">
    <property type="protein sequence ID" value="EIT84908.1"/>
    <property type="molecule type" value="Genomic_DNA"/>
</dbReference>
<dbReference type="eggNOG" id="COG1323">
    <property type="taxonomic scope" value="Bacteria"/>
</dbReference>
<dbReference type="STRING" id="1196324.A374_12715"/>
<keyword evidence="3" id="KW-0067">ATP-binding</keyword>
<gene>
    <name evidence="3" type="primary">tmcAL</name>
    <name evidence="4" type="ORF">A374_12715</name>
</gene>
<dbReference type="Pfam" id="PF05636">
    <property type="entry name" value="HIGH_NTase1"/>
    <property type="match status" value="1"/>
</dbReference>
<comment type="similarity">
    <text evidence="3">Belongs to the TmcAL family.</text>
</comment>
<dbReference type="GO" id="GO:0005524">
    <property type="term" value="F:ATP binding"/>
    <property type="evidence" value="ECO:0007669"/>
    <property type="project" value="UniProtKB-KW"/>
</dbReference>
<feature type="binding site" evidence="3">
    <location>
        <position position="186"/>
    </location>
    <ligand>
        <name>ATP</name>
        <dbReference type="ChEBI" id="CHEBI:30616"/>
    </ligand>
</feature>
<sequence>MNTCGIVVEYNPFHNGHYYHLQQSKKQTKSDVMIAVMSGNFLQRGEPAIISKWKRAEMALYSGVDLVVELPYVFAVAPAPIFAKGSISLLAALGANTLCFGSESGSIDLFYHTLEQLNTKGAQYDQFLQTFLKQGQSFPKAASNAAQALHIKNGVDLTLPNNILGMEYVKAIQKDHPLIQAQTILRKGASYHETNLEADPIASATAIRTTIAKEGALTDRVLATMPPSSAAVLQQEWEKNHIMTWDALYPALRYKLLSTDESAIAALYEVEEGLEHRLKKAALQCDTFTDFMTHIKTKRYTWTRLQRMCLHILHNLAREQAKQWMVNGPAYVRILGMSSKGQEHLRRIKKAIPLPLVTTVSKCDHEMLAFEQQTAAVYHNANDPNHASELIKAEYSTPPLQREKA</sequence>
<dbReference type="PATRIC" id="fig|1196324.3.peg.2601"/>
<dbReference type="SUPFAM" id="SSF52374">
    <property type="entry name" value="Nucleotidylyl transferase"/>
    <property type="match status" value="1"/>
</dbReference>
<dbReference type="NCBIfam" id="NF010191">
    <property type="entry name" value="PRK13670.1"/>
    <property type="match status" value="1"/>
</dbReference>
<comment type="caution">
    <text evidence="4">The sequence shown here is derived from an EMBL/GenBank/DDBJ whole genome shotgun (WGS) entry which is preliminary data.</text>
</comment>
<dbReference type="InterPro" id="IPR008513">
    <property type="entry name" value="tRNA(Met)_cyd_acetate_ligase"/>
</dbReference>
<dbReference type="AlphaFoldDB" id="I8UDM4"/>
<comment type="caution">
    <text evidence="3">Lacks conserved residue(s) required for the propagation of feature annotation.</text>
</comment>
<dbReference type="HAMAP" id="MF_01539">
    <property type="entry name" value="TmcAL"/>
    <property type="match status" value="1"/>
</dbReference>
<dbReference type="InterPro" id="IPR014729">
    <property type="entry name" value="Rossmann-like_a/b/a_fold"/>
</dbReference>
<evidence type="ECO:0000256" key="3">
    <source>
        <dbReference type="HAMAP-Rule" id="MF_01539"/>
    </source>
</evidence>
<dbReference type="Proteomes" id="UP000004080">
    <property type="component" value="Unassembled WGS sequence"/>
</dbReference>
<evidence type="ECO:0000256" key="1">
    <source>
        <dbReference type="ARBA" id="ARBA00022598"/>
    </source>
</evidence>
<feature type="binding site" evidence="3">
    <location>
        <position position="161"/>
    </location>
    <ligand>
        <name>ATP</name>
        <dbReference type="ChEBI" id="CHEBI:30616"/>
    </ligand>
</feature>
<dbReference type="Gene3D" id="3.40.50.620">
    <property type="entry name" value="HUPs"/>
    <property type="match status" value="1"/>
</dbReference>
<keyword evidence="3" id="KW-0963">Cytoplasm</keyword>